<reference evidence="2 3" key="1">
    <citation type="submission" date="2016-10" db="EMBL/GenBank/DDBJ databases">
        <authorList>
            <person name="de Groot N.N."/>
        </authorList>
    </citation>
    <scope>NUCLEOTIDE SEQUENCE [LARGE SCALE GENOMIC DNA]</scope>
    <source>
        <strain evidence="2 3">DSM 20581</strain>
    </source>
</reference>
<dbReference type="Pfam" id="PF05193">
    <property type="entry name" value="Peptidase_M16_C"/>
    <property type="match status" value="1"/>
</dbReference>
<organism evidence="2 3">
    <name type="scientific">Desemzia incerta</name>
    <dbReference type="NCBI Taxonomy" id="82801"/>
    <lineage>
        <taxon>Bacteria</taxon>
        <taxon>Bacillati</taxon>
        <taxon>Bacillota</taxon>
        <taxon>Bacilli</taxon>
        <taxon>Lactobacillales</taxon>
        <taxon>Carnobacteriaceae</taxon>
        <taxon>Desemzia</taxon>
    </lineage>
</organism>
<dbReference type="Gene3D" id="3.30.830.10">
    <property type="entry name" value="Metalloenzyme, LuxS/M16 peptidase-like"/>
    <property type="match status" value="2"/>
</dbReference>
<dbReference type="InterPro" id="IPR007863">
    <property type="entry name" value="Peptidase_M16_C"/>
</dbReference>
<dbReference type="NCBIfam" id="NF047422">
    <property type="entry name" value="YfmF_fam"/>
    <property type="match status" value="1"/>
</dbReference>
<dbReference type="Proteomes" id="UP000199136">
    <property type="component" value="Unassembled WGS sequence"/>
</dbReference>
<protein>
    <submittedName>
        <fullName evidence="2">Predicted Zn-dependent peptidase</fullName>
    </submittedName>
</protein>
<evidence type="ECO:0000313" key="3">
    <source>
        <dbReference type="Proteomes" id="UP000199136"/>
    </source>
</evidence>
<dbReference type="OrthoDB" id="9762085at2"/>
<dbReference type="PANTHER" id="PTHR11851:SF186">
    <property type="entry name" value="INACTIVE METALLOPROTEASE YMFF-RELATED"/>
    <property type="match status" value="1"/>
</dbReference>
<dbReference type="RefSeq" id="WP_092479787.1">
    <property type="nucleotide sequence ID" value="NZ_FOXW01000002.1"/>
</dbReference>
<gene>
    <name evidence="2" type="ORF">SAMN04488506_0724</name>
</gene>
<dbReference type="SUPFAM" id="SSF63411">
    <property type="entry name" value="LuxS/MPP-like metallohydrolase"/>
    <property type="match status" value="2"/>
</dbReference>
<dbReference type="InterPro" id="IPR050361">
    <property type="entry name" value="MPP/UQCRC_Complex"/>
</dbReference>
<dbReference type="PANTHER" id="PTHR11851">
    <property type="entry name" value="METALLOPROTEASE"/>
    <property type="match status" value="1"/>
</dbReference>
<dbReference type="AlphaFoldDB" id="A0A1I5W2D4"/>
<dbReference type="STRING" id="82801.SAMN04488506_0724"/>
<sequence>MAINLAKGVHLHVLPTKKYKTIQLSIKFKTPLKDGTATKRTMAANLLEINSKHYPTQTAFRTKLSELYGAGFGTNVSKKGNYHILSVGMTIVNDKFVNMESNLLKEAVDFLNDILFHPHANDIGFDKATFDREKDKLADDYDSLFDDKQTYAKLALQRLMFEDKNQQLPSIGTKEELMSITNETLLNDYQEMIKNDEIDIYVLGDVAKEKVVEVFKTLNFTDRDVGKVPVFYHEAAVSPATEKAERQEITQAKYNLGYTTPIFYHGKQYYAGQVFNGLFGGYPHSKLFMNVREKESLAYYASSSLNTFDGTMIVQTGIDSKEVEKVKTIVAQQLKDLQKGNFSQEDFEQTKSMLKNNVIQSEDNPGSIIERVYANHLALGEVIDIQDWISNIDRVTKEEVIAVAEQVQLKATFFLTGGATE</sequence>
<evidence type="ECO:0000313" key="2">
    <source>
        <dbReference type="EMBL" id="SFQ13833.1"/>
    </source>
</evidence>
<proteinExistence type="predicted"/>
<dbReference type="EMBL" id="FOXW01000002">
    <property type="protein sequence ID" value="SFQ13833.1"/>
    <property type="molecule type" value="Genomic_DNA"/>
</dbReference>
<accession>A0A1I5W2D4</accession>
<dbReference type="GO" id="GO:0046872">
    <property type="term" value="F:metal ion binding"/>
    <property type="evidence" value="ECO:0007669"/>
    <property type="project" value="InterPro"/>
</dbReference>
<name>A0A1I5W2D4_9LACT</name>
<evidence type="ECO:0000259" key="1">
    <source>
        <dbReference type="Pfam" id="PF05193"/>
    </source>
</evidence>
<feature type="domain" description="Peptidase M16 C-terminal" evidence="1">
    <location>
        <begin position="179"/>
        <end position="354"/>
    </location>
</feature>
<dbReference type="InterPro" id="IPR011249">
    <property type="entry name" value="Metalloenz_LuxS/M16"/>
</dbReference>
<keyword evidence="3" id="KW-1185">Reference proteome</keyword>